<accession>A0A7M1VWL8</accession>
<gene>
    <name evidence="2" type="ORF">VP68_00022</name>
</gene>
<protein>
    <recommendedName>
        <fullName evidence="1">Transposase IS4-like domain-containing protein</fullName>
    </recommendedName>
</protein>
<feature type="domain" description="Transposase IS4-like" evidence="1">
    <location>
        <begin position="76"/>
        <end position="177"/>
    </location>
</feature>
<dbReference type="InterPro" id="IPR053520">
    <property type="entry name" value="Transposase_Tn903"/>
</dbReference>
<proteinExistence type="predicted"/>
<dbReference type="InterPro" id="IPR053172">
    <property type="entry name" value="Tn903_transposase"/>
</dbReference>
<dbReference type="Pfam" id="PF01609">
    <property type="entry name" value="DDE_Tnp_1"/>
    <property type="match status" value="1"/>
</dbReference>
<evidence type="ECO:0000313" key="2">
    <source>
        <dbReference type="EMBL" id="QOS19613.1"/>
    </source>
</evidence>
<dbReference type="PANTHER" id="PTHR34631">
    <property type="match status" value="1"/>
</dbReference>
<sequence length="179" mass="19536">MAVQTHHVSVVEASCTPIQLIETKGIASLPLRALQGLINSIFKLLNVPQTSPDYTCISKRSKTVQVRYRSKSRGAIRHIVIGSTGLKVCGEGEWKVKKHGAEKRRTWCKLHLAVGVGTHKAISAEVSLVNGGDSELLSTLFNPLRRKVTAVSADGAYDTKDYHDILKKKGCIPLIPLTI</sequence>
<reference evidence="2" key="1">
    <citation type="submission" date="2020-08" db="EMBL/GenBank/DDBJ databases">
        <title>Genetic structure, function and evolution of capsule biosynthesis loci in Vibrio parahaemolyticus.</title>
        <authorList>
            <person name="Li L."/>
            <person name="Bian S."/>
        </authorList>
    </citation>
    <scope>NUCLEOTIDE SEQUENCE</scope>
    <source>
        <strain evidence="2">VP68</strain>
    </source>
</reference>
<organism evidence="2">
    <name type="scientific">Vibrio parahaemolyticus</name>
    <dbReference type="NCBI Taxonomy" id="670"/>
    <lineage>
        <taxon>Bacteria</taxon>
        <taxon>Pseudomonadati</taxon>
        <taxon>Pseudomonadota</taxon>
        <taxon>Gammaproteobacteria</taxon>
        <taxon>Vibrionales</taxon>
        <taxon>Vibrionaceae</taxon>
        <taxon>Vibrio</taxon>
    </lineage>
</organism>
<name>A0A7M1VWL8_VIBPH</name>
<dbReference type="InterPro" id="IPR002559">
    <property type="entry name" value="Transposase_11"/>
</dbReference>
<dbReference type="AlphaFoldDB" id="A0A7M1VWL8"/>
<dbReference type="EMBL" id="MT898137">
    <property type="protein sequence ID" value="QOS19613.1"/>
    <property type="molecule type" value="Genomic_DNA"/>
</dbReference>
<dbReference type="NCBIfam" id="NF033579">
    <property type="entry name" value="transpos_IS5_2"/>
    <property type="match status" value="1"/>
</dbReference>
<dbReference type="GO" id="GO:0006313">
    <property type="term" value="P:DNA transposition"/>
    <property type="evidence" value="ECO:0007669"/>
    <property type="project" value="InterPro"/>
</dbReference>
<dbReference type="GO" id="GO:0003677">
    <property type="term" value="F:DNA binding"/>
    <property type="evidence" value="ECO:0007669"/>
    <property type="project" value="InterPro"/>
</dbReference>
<dbReference type="GO" id="GO:0004803">
    <property type="term" value="F:transposase activity"/>
    <property type="evidence" value="ECO:0007669"/>
    <property type="project" value="InterPro"/>
</dbReference>
<evidence type="ECO:0000259" key="1">
    <source>
        <dbReference type="Pfam" id="PF01609"/>
    </source>
</evidence>
<dbReference type="PANTHER" id="PTHR34631:SF3">
    <property type="entry name" value="ISSOD12 TRANSPOSASE TNPA_ISSOD12"/>
    <property type="match status" value="1"/>
</dbReference>